<proteinExistence type="predicted"/>
<reference evidence="2" key="1">
    <citation type="journal article" date="2015" name="Nature">
        <title>Complex archaea that bridge the gap between prokaryotes and eukaryotes.</title>
        <authorList>
            <person name="Spang A."/>
            <person name="Saw J.H."/>
            <person name="Jorgensen S.L."/>
            <person name="Zaremba-Niedzwiedzka K."/>
            <person name="Martijn J."/>
            <person name="Lind A.E."/>
            <person name="van Eijk R."/>
            <person name="Schleper C."/>
            <person name="Guy L."/>
            <person name="Ettema T.J."/>
        </authorList>
    </citation>
    <scope>NUCLEOTIDE SEQUENCE</scope>
</reference>
<evidence type="ECO:0000313" key="2">
    <source>
        <dbReference type="EMBL" id="KKM80717.1"/>
    </source>
</evidence>
<protein>
    <submittedName>
        <fullName evidence="2">Uncharacterized protein</fullName>
    </submittedName>
</protein>
<comment type="caution">
    <text evidence="2">The sequence shown here is derived from an EMBL/GenBank/DDBJ whole genome shotgun (WGS) entry which is preliminary data.</text>
</comment>
<organism evidence="2">
    <name type="scientific">marine sediment metagenome</name>
    <dbReference type="NCBI Taxonomy" id="412755"/>
    <lineage>
        <taxon>unclassified sequences</taxon>
        <taxon>metagenomes</taxon>
        <taxon>ecological metagenomes</taxon>
    </lineage>
</organism>
<feature type="region of interest" description="Disordered" evidence="1">
    <location>
        <begin position="75"/>
        <end position="99"/>
    </location>
</feature>
<gene>
    <name evidence="2" type="ORF">LCGC14_1337080</name>
</gene>
<name>A0A0F9NH31_9ZZZZ</name>
<accession>A0A0F9NH31</accession>
<dbReference type="EMBL" id="LAZR01008138">
    <property type="protein sequence ID" value="KKM80717.1"/>
    <property type="molecule type" value="Genomic_DNA"/>
</dbReference>
<evidence type="ECO:0000256" key="1">
    <source>
        <dbReference type="SAM" id="MobiDB-lite"/>
    </source>
</evidence>
<sequence length="141" mass="15792">MANKKADNFECRIQNKGGKPCRVVKGTQQGINAHIRHSMTHGHGNKKKDFQIKEDMWKKTTKAADNAVYVPVSQQREQIDGRTKAGRKSKSSLIEPQQTNGHQTLLIPAILKIRVNFAEVVIMPEEGAAPVIELKRKRAAK</sequence>
<dbReference type="AlphaFoldDB" id="A0A0F9NH31"/>